<evidence type="ECO:0000313" key="2">
    <source>
        <dbReference type="Proteomes" id="UP001164250"/>
    </source>
</evidence>
<protein>
    <submittedName>
        <fullName evidence="1">Uncharacterized protein</fullName>
    </submittedName>
</protein>
<comment type="caution">
    <text evidence="1">The sequence shown here is derived from an EMBL/GenBank/DDBJ whole genome shotgun (WGS) entry which is preliminary data.</text>
</comment>
<name>A0ACC0ZX98_9ROSI</name>
<proteinExistence type="predicted"/>
<dbReference type="Proteomes" id="UP001164250">
    <property type="component" value="Chromosome 13"/>
</dbReference>
<evidence type="ECO:0000313" key="1">
    <source>
        <dbReference type="EMBL" id="KAJ0078758.1"/>
    </source>
</evidence>
<accession>A0ACC0ZX98</accession>
<reference evidence="2" key="1">
    <citation type="journal article" date="2023" name="G3 (Bethesda)">
        <title>Genome assembly and association tests identify interacting loci associated with vigor, precocity, and sex in interspecific pistachio rootstocks.</title>
        <authorList>
            <person name="Palmer W."/>
            <person name="Jacygrad E."/>
            <person name="Sagayaradj S."/>
            <person name="Cavanaugh K."/>
            <person name="Han R."/>
            <person name="Bertier L."/>
            <person name="Beede B."/>
            <person name="Kafkas S."/>
            <person name="Golino D."/>
            <person name="Preece J."/>
            <person name="Michelmore R."/>
        </authorList>
    </citation>
    <scope>NUCLEOTIDE SEQUENCE [LARGE SCALE GENOMIC DNA]</scope>
</reference>
<keyword evidence="2" id="KW-1185">Reference proteome</keyword>
<dbReference type="EMBL" id="CM047909">
    <property type="protein sequence ID" value="KAJ0078758.1"/>
    <property type="molecule type" value="Genomic_DNA"/>
</dbReference>
<organism evidence="1 2">
    <name type="scientific">Pistacia atlantica</name>
    <dbReference type="NCBI Taxonomy" id="434234"/>
    <lineage>
        <taxon>Eukaryota</taxon>
        <taxon>Viridiplantae</taxon>
        <taxon>Streptophyta</taxon>
        <taxon>Embryophyta</taxon>
        <taxon>Tracheophyta</taxon>
        <taxon>Spermatophyta</taxon>
        <taxon>Magnoliopsida</taxon>
        <taxon>eudicotyledons</taxon>
        <taxon>Gunneridae</taxon>
        <taxon>Pentapetalae</taxon>
        <taxon>rosids</taxon>
        <taxon>malvids</taxon>
        <taxon>Sapindales</taxon>
        <taxon>Anacardiaceae</taxon>
        <taxon>Pistacia</taxon>
    </lineage>
</organism>
<sequence length="181" mass="20763">MLCSMGGRGPNVERNNASLEELLHLSCLTALEIDIKGEKILPKGFFSKELKRYHISVNHDDVSFRHPWNFGFHLAHENNQIKLNSSICLSELQGIKSVEFLCLDELQNVKNGLQELDNDEVKGCDELKFLISFSTTKSLPQLQRLTVEDCKNVKEIFAIEREGECQQWQRNDDNINITIET</sequence>
<gene>
    <name evidence="1" type="ORF">Patl1_22804</name>
</gene>